<feature type="non-terminal residue" evidence="1">
    <location>
        <position position="1"/>
    </location>
</feature>
<sequence length="63" mass="7410">NILVEMVLNVPSLFVEFFPRFERQDQLVPAIISYRNLDKTRWTNVDADFQVLILRSCQRVSPA</sequence>
<dbReference type="EMBL" id="KK107284">
    <property type="protein sequence ID" value="EZA53524.1"/>
    <property type="molecule type" value="Genomic_DNA"/>
</dbReference>
<accession>A0A026WER3</accession>
<dbReference type="AlphaFoldDB" id="A0A026WER3"/>
<reference evidence="1 2" key="1">
    <citation type="journal article" date="2014" name="Curr. Biol.">
        <title>The genome of the clonal raider ant Cerapachys biroi.</title>
        <authorList>
            <person name="Oxley P.R."/>
            <person name="Ji L."/>
            <person name="Fetter-Pruneda I."/>
            <person name="McKenzie S.K."/>
            <person name="Li C."/>
            <person name="Hu H."/>
            <person name="Zhang G."/>
            <person name="Kronauer D.J."/>
        </authorList>
    </citation>
    <scope>NUCLEOTIDE SEQUENCE [LARGE SCALE GENOMIC DNA]</scope>
</reference>
<keyword evidence="2" id="KW-1185">Reference proteome</keyword>
<name>A0A026WER3_OOCBI</name>
<dbReference type="Proteomes" id="UP000053097">
    <property type="component" value="Unassembled WGS sequence"/>
</dbReference>
<evidence type="ECO:0000313" key="2">
    <source>
        <dbReference type="Proteomes" id="UP000053097"/>
    </source>
</evidence>
<proteinExistence type="predicted"/>
<evidence type="ECO:0000313" key="1">
    <source>
        <dbReference type="EMBL" id="EZA53524.1"/>
    </source>
</evidence>
<organism evidence="1 2">
    <name type="scientific">Ooceraea biroi</name>
    <name type="common">Clonal raider ant</name>
    <name type="synonym">Cerapachys biroi</name>
    <dbReference type="NCBI Taxonomy" id="2015173"/>
    <lineage>
        <taxon>Eukaryota</taxon>
        <taxon>Metazoa</taxon>
        <taxon>Ecdysozoa</taxon>
        <taxon>Arthropoda</taxon>
        <taxon>Hexapoda</taxon>
        <taxon>Insecta</taxon>
        <taxon>Pterygota</taxon>
        <taxon>Neoptera</taxon>
        <taxon>Endopterygota</taxon>
        <taxon>Hymenoptera</taxon>
        <taxon>Apocrita</taxon>
        <taxon>Aculeata</taxon>
        <taxon>Formicoidea</taxon>
        <taxon>Formicidae</taxon>
        <taxon>Dorylinae</taxon>
        <taxon>Ooceraea</taxon>
    </lineage>
</organism>
<gene>
    <name evidence="1" type="ORF">X777_06957</name>
</gene>
<protein>
    <submittedName>
        <fullName evidence="1">Uncharacterized protein</fullName>
    </submittedName>
</protein>